<protein>
    <submittedName>
        <fullName evidence="1">Uncharacterized protein</fullName>
    </submittedName>
</protein>
<sequence length="53" mass="5890">MSKWIGCRAPVPGRERPRRQVVWSIAALWSTPPPAPDRGPAARLVCIFQPPRG</sequence>
<comment type="caution">
    <text evidence="1">The sequence shown here is derived from an EMBL/GenBank/DDBJ whole genome shotgun (WGS) entry which is preliminary data.</text>
</comment>
<gene>
    <name evidence="1" type="ORF">LV75_000159</name>
</gene>
<dbReference type="Proteomes" id="UP001205185">
    <property type="component" value="Unassembled WGS sequence"/>
</dbReference>
<name>A0ABT1I4Y6_9PSEU</name>
<evidence type="ECO:0000313" key="2">
    <source>
        <dbReference type="Proteomes" id="UP001205185"/>
    </source>
</evidence>
<organism evidence="1 2">
    <name type="scientific">Actinokineospora diospyrosa</name>
    <dbReference type="NCBI Taxonomy" id="103728"/>
    <lineage>
        <taxon>Bacteria</taxon>
        <taxon>Bacillati</taxon>
        <taxon>Actinomycetota</taxon>
        <taxon>Actinomycetes</taxon>
        <taxon>Pseudonocardiales</taxon>
        <taxon>Pseudonocardiaceae</taxon>
        <taxon>Actinokineospora</taxon>
    </lineage>
</organism>
<keyword evidence="2" id="KW-1185">Reference proteome</keyword>
<proteinExistence type="predicted"/>
<accession>A0ABT1I4Y6</accession>
<reference evidence="1 2" key="1">
    <citation type="submission" date="2022-06" db="EMBL/GenBank/DDBJ databases">
        <title>Genomic Encyclopedia of Archaeal and Bacterial Type Strains, Phase II (KMG-II): from individual species to whole genera.</title>
        <authorList>
            <person name="Goeker M."/>
        </authorList>
    </citation>
    <scope>NUCLEOTIDE SEQUENCE [LARGE SCALE GENOMIC DNA]</scope>
    <source>
        <strain evidence="1 2">DSM 44255</strain>
    </source>
</reference>
<evidence type="ECO:0000313" key="1">
    <source>
        <dbReference type="EMBL" id="MCP2267677.1"/>
    </source>
</evidence>
<dbReference type="EMBL" id="JAMTCO010000001">
    <property type="protein sequence ID" value="MCP2267677.1"/>
    <property type="molecule type" value="Genomic_DNA"/>
</dbReference>
<dbReference type="RefSeq" id="WP_253884600.1">
    <property type="nucleotide sequence ID" value="NZ_BAAAVB010000002.1"/>
</dbReference>